<evidence type="ECO:0000313" key="1">
    <source>
        <dbReference type="EMBL" id="RJF73407.1"/>
    </source>
</evidence>
<name>A0A418VBD9_9DEIO</name>
<comment type="caution">
    <text evidence="1">The sequence shown here is derived from an EMBL/GenBank/DDBJ whole genome shotgun (WGS) entry which is preliminary data.</text>
</comment>
<protein>
    <submittedName>
        <fullName evidence="1">Uncharacterized protein</fullName>
    </submittedName>
</protein>
<dbReference type="Proteomes" id="UP000286287">
    <property type="component" value="Unassembled WGS sequence"/>
</dbReference>
<keyword evidence="2" id="KW-1185">Reference proteome</keyword>
<accession>A0A418VBD9</accession>
<evidence type="ECO:0000313" key="2">
    <source>
        <dbReference type="Proteomes" id="UP000286287"/>
    </source>
</evidence>
<dbReference type="AlphaFoldDB" id="A0A418VBD9"/>
<reference evidence="1 2" key="1">
    <citation type="submission" date="2018-09" db="EMBL/GenBank/DDBJ databases">
        <authorList>
            <person name="Zhu H."/>
        </authorList>
    </citation>
    <scope>NUCLEOTIDE SEQUENCE [LARGE SCALE GENOMIC DNA]</scope>
    <source>
        <strain evidence="1 2">K2S05-167</strain>
    </source>
</reference>
<sequence length="81" mass="8872">MVTWQEQAFPVSRVLRTYCTGGPGKGGLSTPLLEHWIVEAGATTLHVYAVDHGPSGLPGQRAVLWWLAAIDPDPRGFMRLM</sequence>
<proteinExistence type="predicted"/>
<gene>
    <name evidence="1" type="ORF">D3875_19510</name>
</gene>
<dbReference type="EMBL" id="QYUJ01000014">
    <property type="protein sequence ID" value="RJF73407.1"/>
    <property type="molecule type" value="Genomic_DNA"/>
</dbReference>
<organism evidence="1 2">
    <name type="scientific">Deinococcus cavernae</name>
    <dbReference type="NCBI Taxonomy" id="2320857"/>
    <lineage>
        <taxon>Bacteria</taxon>
        <taxon>Thermotogati</taxon>
        <taxon>Deinococcota</taxon>
        <taxon>Deinococci</taxon>
        <taxon>Deinococcales</taxon>
        <taxon>Deinococcaceae</taxon>
        <taxon>Deinococcus</taxon>
    </lineage>
</organism>